<dbReference type="RefSeq" id="WP_085087152.1">
    <property type="nucleotide sequence ID" value="NZ_FXAK01000007.1"/>
</dbReference>
<dbReference type="Proteomes" id="UP000192936">
    <property type="component" value="Unassembled WGS sequence"/>
</dbReference>
<gene>
    <name evidence="2" type="ORF">SAMN02982917_3259</name>
</gene>
<proteinExistence type="predicted"/>
<accession>A0A1X7G4P1</accession>
<evidence type="ECO:0000313" key="2">
    <source>
        <dbReference type="EMBL" id="SMF63864.1"/>
    </source>
</evidence>
<evidence type="ECO:0000256" key="1">
    <source>
        <dbReference type="SAM" id="SignalP"/>
    </source>
</evidence>
<feature type="chain" id="PRO_5013367262" evidence="1">
    <location>
        <begin position="22"/>
        <end position="130"/>
    </location>
</feature>
<name>A0A1X7G4P1_9PROT</name>
<sequence>MKFSTLLVAAALVAAPVPAFADGAKTGTHGGPRTDAGPYHAELVLQGNDVVLYVTDGADKPVDVTGAKAEATILANKQTQKVTLEPAGANALKGKAKLGESHDSVKVVTALTMPGQKPVQARFEVGHAGH</sequence>
<keyword evidence="1" id="KW-0732">Signal</keyword>
<reference evidence="2 3" key="1">
    <citation type="submission" date="2017-04" db="EMBL/GenBank/DDBJ databases">
        <authorList>
            <person name="Afonso C.L."/>
            <person name="Miller P.J."/>
            <person name="Scott M.A."/>
            <person name="Spackman E."/>
            <person name="Goraichik I."/>
            <person name="Dimitrov K.M."/>
            <person name="Suarez D.L."/>
            <person name="Swayne D.E."/>
        </authorList>
    </citation>
    <scope>NUCLEOTIDE SEQUENCE [LARGE SCALE GENOMIC DNA]</scope>
    <source>
        <strain evidence="2 3">A2P</strain>
    </source>
</reference>
<evidence type="ECO:0000313" key="3">
    <source>
        <dbReference type="Proteomes" id="UP000192936"/>
    </source>
</evidence>
<dbReference type="EMBL" id="FXAK01000007">
    <property type="protein sequence ID" value="SMF63864.1"/>
    <property type="molecule type" value="Genomic_DNA"/>
</dbReference>
<dbReference type="STRING" id="286727.SAMN02982917_3259"/>
<protein>
    <submittedName>
        <fullName evidence="2">Uncharacterized protein</fullName>
    </submittedName>
</protein>
<dbReference type="AlphaFoldDB" id="A0A1X7G4P1"/>
<organism evidence="2 3">
    <name type="scientific">Azospirillum oryzae</name>
    <dbReference type="NCBI Taxonomy" id="286727"/>
    <lineage>
        <taxon>Bacteria</taxon>
        <taxon>Pseudomonadati</taxon>
        <taxon>Pseudomonadota</taxon>
        <taxon>Alphaproteobacteria</taxon>
        <taxon>Rhodospirillales</taxon>
        <taxon>Azospirillaceae</taxon>
        <taxon>Azospirillum</taxon>
    </lineage>
</organism>
<feature type="signal peptide" evidence="1">
    <location>
        <begin position="1"/>
        <end position="21"/>
    </location>
</feature>
<dbReference type="OrthoDB" id="7933680at2"/>